<dbReference type="RefSeq" id="WP_083874113.1">
    <property type="nucleotide sequence ID" value="NZ_JBITUG010000012.1"/>
</dbReference>
<evidence type="ECO:0000256" key="2">
    <source>
        <dbReference type="SAM" id="MobiDB-lite"/>
    </source>
</evidence>
<dbReference type="PANTHER" id="PTHR47505">
    <property type="entry name" value="DNA UTILIZATION PROTEIN YHGH"/>
    <property type="match status" value="1"/>
</dbReference>
<evidence type="ECO:0000259" key="3">
    <source>
        <dbReference type="Pfam" id="PF00156"/>
    </source>
</evidence>
<dbReference type="Pfam" id="PF00156">
    <property type="entry name" value="Pribosyltran"/>
    <property type="match status" value="1"/>
</dbReference>
<feature type="domain" description="Phosphoribosyltransferase" evidence="3">
    <location>
        <begin position="187"/>
        <end position="285"/>
    </location>
</feature>
<evidence type="ECO:0000313" key="5">
    <source>
        <dbReference type="Proteomes" id="UP000323856"/>
    </source>
</evidence>
<dbReference type="Proteomes" id="UP000323856">
    <property type="component" value="Unassembled WGS sequence"/>
</dbReference>
<dbReference type="Gene3D" id="3.40.50.2020">
    <property type="match status" value="1"/>
</dbReference>
<dbReference type="SUPFAM" id="SSF53271">
    <property type="entry name" value="PRTase-like"/>
    <property type="match status" value="1"/>
</dbReference>
<accession>A0A5B0EMM3</accession>
<comment type="similarity">
    <text evidence="1">Belongs to the ComF/GntX family.</text>
</comment>
<dbReference type="InterPro" id="IPR051910">
    <property type="entry name" value="ComF/GntX_DNA_util-trans"/>
</dbReference>
<dbReference type="InterPro" id="IPR029057">
    <property type="entry name" value="PRTase-like"/>
</dbReference>
<evidence type="ECO:0000313" key="4">
    <source>
        <dbReference type="EMBL" id="KAA0979662.1"/>
    </source>
</evidence>
<dbReference type="OrthoDB" id="5244859at2"/>
<protein>
    <submittedName>
        <fullName evidence="4">ComF family protein</fullName>
    </submittedName>
</protein>
<gene>
    <name evidence="4" type="ORF">FQ154_00390</name>
</gene>
<sequence length="290" mass="31175">MKMMMRRQNDAPYRRQAARPGSPVRGWARSLDAVWWHSGTRSVRAALAGTAALLLPVDCVCCGRPDAVLCPQCARKMRTSCLHPHRVEDRAESLPLNTVGLPLPVICAGSYDHELAAVVLAFKNHQMPSLAGILAPSLARAVLAALASLVDPGRPVVLVPMPTRLRAKAKRGYFPVGLLLARLRRSGVLPQGVEMAQLLRYRMGNQLVSAQKGKGRRERSSTRQSMKVSNTPVLQQFRLCGAQVILVDDVLTTGATLAEAHRALGGTGLLVCGAVVVAATPAPSEKHAVR</sequence>
<proteinExistence type="inferred from homology"/>
<organism evidence="4 5">
    <name type="scientific">Paeniglutamicibacter gangotriensis</name>
    <dbReference type="NCBI Taxonomy" id="254787"/>
    <lineage>
        <taxon>Bacteria</taxon>
        <taxon>Bacillati</taxon>
        <taxon>Actinomycetota</taxon>
        <taxon>Actinomycetes</taxon>
        <taxon>Micrococcales</taxon>
        <taxon>Micrococcaceae</taxon>
        <taxon>Paeniglutamicibacter</taxon>
    </lineage>
</organism>
<name>A0A5B0EMM3_9MICC</name>
<dbReference type="InterPro" id="IPR000836">
    <property type="entry name" value="PRTase_dom"/>
</dbReference>
<evidence type="ECO:0000256" key="1">
    <source>
        <dbReference type="ARBA" id="ARBA00008007"/>
    </source>
</evidence>
<dbReference type="CDD" id="cd06223">
    <property type="entry name" value="PRTases_typeI"/>
    <property type="match status" value="1"/>
</dbReference>
<comment type="caution">
    <text evidence="4">The sequence shown here is derived from an EMBL/GenBank/DDBJ whole genome shotgun (WGS) entry which is preliminary data.</text>
</comment>
<reference evidence="4 5" key="1">
    <citation type="submission" date="2019-07" db="EMBL/GenBank/DDBJ databases">
        <title>Analysis of the biochemical properties, biological activity and biotechnological potential of siderophores and biosurfactants produced by Antarctic psychrotolerant bacteria.</title>
        <authorList>
            <person name="Styczynski M."/>
            <person name="Krucon T."/>
            <person name="Decewicz P."/>
            <person name="Dziewit L."/>
        </authorList>
    </citation>
    <scope>NUCLEOTIDE SEQUENCE [LARGE SCALE GENOMIC DNA]</scope>
    <source>
        <strain evidence="4 5">ANT_H27</strain>
    </source>
</reference>
<dbReference type="AlphaFoldDB" id="A0A5B0EMM3"/>
<dbReference type="EMBL" id="VOBL01000001">
    <property type="protein sequence ID" value="KAA0979662.1"/>
    <property type="molecule type" value="Genomic_DNA"/>
</dbReference>
<dbReference type="PANTHER" id="PTHR47505:SF1">
    <property type="entry name" value="DNA UTILIZATION PROTEIN YHGH"/>
    <property type="match status" value="1"/>
</dbReference>
<feature type="region of interest" description="Disordered" evidence="2">
    <location>
        <begin position="1"/>
        <end position="20"/>
    </location>
</feature>